<dbReference type="GO" id="GO:0042956">
    <property type="term" value="P:maltodextrin transmembrane transport"/>
    <property type="evidence" value="ECO:0007669"/>
    <property type="project" value="TreeGrafter"/>
</dbReference>
<dbReference type="AlphaFoldDB" id="A0A433JQC8"/>
<evidence type="ECO:0000313" key="5">
    <source>
        <dbReference type="Proteomes" id="UP000274909"/>
    </source>
</evidence>
<dbReference type="SUPFAM" id="SSF53850">
    <property type="entry name" value="Periplasmic binding protein-like II"/>
    <property type="match status" value="1"/>
</dbReference>
<comment type="similarity">
    <text evidence="1">Belongs to the bacterial solute-binding protein 1 family.</text>
</comment>
<keyword evidence="3" id="KW-0732">Signal</keyword>
<evidence type="ECO:0000256" key="1">
    <source>
        <dbReference type="ARBA" id="ARBA00008520"/>
    </source>
</evidence>
<reference evidence="4 5" key="1">
    <citation type="submission" date="2018-12" db="EMBL/GenBank/DDBJ databases">
        <authorList>
            <person name="Li F."/>
        </authorList>
    </citation>
    <scope>NUCLEOTIDE SEQUENCE [LARGE SCALE GENOMIC DNA]</scope>
    <source>
        <strain evidence="4 5">EGI 6500705</strain>
    </source>
</reference>
<keyword evidence="5" id="KW-1185">Reference proteome</keyword>
<gene>
    <name evidence="4" type="ORF">ELQ94_13795</name>
</gene>
<dbReference type="OrthoDB" id="9780991at2"/>
<evidence type="ECO:0000256" key="3">
    <source>
        <dbReference type="ARBA" id="ARBA00022729"/>
    </source>
</evidence>
<dbReference type="PANTHER" id="PTHR30061">
    <property type="entry name" value="MALTOSE-BINDING PERIPLASMIC PROTEIN"/>
    <property type="match status" value="1"/>
</dbReference>
<dbReference type="GO" id="GO:1901982">
    <property type="term" value="F:maltose binding"/>
    <property type="evidence" value="ECO:0007669"/>
    <property type="project" value="TreeGrafter"/>
</dbReference>
<dbReference type="EMBL" id="RZGZ01000004">
    <property type="protein sequence ID" value="RUQ98332.1"/>
    <property type="molecule type" value="Genomic_DNA"/>
</dbReference>
<protein>
    <submittedName>
        <fullName evidence="4">Extracellular solute-binding protein</fullName>
    </submittedName>
</protein>
<dbReference type="InterPro" id="IPR006059">
    <property type="entry name" value="SBP"/>
</dbReference>
<dbReference type="GO" id="GO:0015768">
    <property type="term" value="P:maltose transport"/>
    <property type="evidence" value="ECO:0007669"/>
    <property type="project" value="TreeGrafter"/>
</dbReference>
<accession>A0A433JQC8</accession>
<proteinExistence type="inferred from homology"/>
<sequence>MDGDYTPETLDAINAEFTEATGAEVDVQVQTWDGITTKISTALATNTPPDILDVGNTQVASYAANGGLLDLTDQADDLAQGHTWLDGLVDPATIDGQLYAVPGFAGARAVIYNKQMWADAGVTAVPTTYEELTAALDKVKAANADTSDFSAFYLPGQYWFGGLQFVWDAGGEIAEQDGDEWTSGFGSPEAIEGLEAFKEFQTSYSSAASATLNTLEPNQNQIFADGKTSAILNTNVSGILTANPEMTEDDLGTFPMPGLSGDTQPVMLGGSNWAIPAKSQNSELALEWVKIAASPEIQEDYVYGVDGWIPNSSEGIEAAQATLSDVKKGFFDAALNSKATPPNPNWTTIESNKDVEGLFSSIASGSQSVEDAAESFDTAADQTLNGE</sequence>
<dbReference type="Proteomes" id="UP000274909">
    <property type="component" value="Unassembled WGS sequence"/>
</dbReference>
<evidence type="ECO:0000256" key="2">
    <source>
        <dbReference type="ARBA" id="ARBA00022448"/>
    </source>
</evidence>
<dbReference type="PANTHER" id="PTHR30061:SF50">
    <property type="entry name" value="MALTOSE_MALTODEXTRIN-BINDING PERIPLASMIC PROTEIN"/>
    <property type="match status" value="1"/>
</dbReference>
<name>A0A433JQC8_9MICO</name>
<dbReference type="GO" id="GO:0055052">
    <property type="term" value="C:ATP-binding cassette (ABC) transporter complex, substrate-binding subunit-containing"/>
    <property type="evidence" value="ECO:0007669"/>
    <property type="project" value="TreeGrafter"/>
</dbReference>
<keyword evidence="2" id="KW-0813">Transport</keyword>
<organism evidence="4 5">
    <name type="scientific">Labedella endophytica</name>
    <dbReference type="NCBI Taxonomy" id="1523160"/>
    <lineage>
        <taxon>Bacteria</taxon>
        <taxon>Bacillati</taxon>
        <taxon>Actinomycetota</taxon>
        <taxon>Actinomycetes</taxon>
        <taxon>Micrococcales</taxon>
        <taxon>Microbacteriaceae</taxon>
        <taxon>Labedella</taxon>
    </lineage>
</organism>
<dbReference type="Gene3D" id="3.40.190.10">
    <property type="entry name" value="Periplasmic binding protein-like II"/>
    <property type="match status" value="2"/>
</dbReference>
<dbReference type="Pfam" id="PF01547">
    <property type="entry name" value="SBP_bac_1"/>
    <property type="match status" value="1"/>
</dbReference>
<comment type="caution">
    <text evidence="4">The sequence shown here is derived from an EMBL/GenBank/DDBJ whole genome shotgun (WGS) entry which is preliminary data.</text>
</comment>
<evidence type="ECO:0000313" key="4">
    <source>
        <dbReference type="EMBL" id="RUQ98332.1"/>
    </source>
</evidence>